<protein>
    <submittedName>
        <fullName evidence="2">Uncharacterized protein</fullName>
    </submittedName>
</protein>
<keyword evidence="3" id="KW-1185">Reference proteome</keyword>
<feature type="compositionally biased region" description="Basic residues" evidence="1">
    <location>
        <begin position="161"/>
        <end position="172"/>
    </location>
</feature>
<feature type="compositionally biased region" description="Acidic residues" evidence="1">
    <location>
        <begin position="219"/>
        <end position="231"/>
    </location>
</feature>
<dbReference type="STRING" id="914237.A0A1E1KT01"/>
<feature type="compositionally biased region" description="Basic residues" evidence="1">
    <location>
        <begin position="197"/>
        <end position="213"/>
    </location>
</feature>
<feature type="compositionally biased region" description="Acidic residues" evidence="1">
    <location>
        <begin position="523"/>
        <end position="543"/>
    </location>
</feature>
<feature type="compositionally biased region" description="Basic and acidic residues" evidence="1">
    <location>
        <begin position="248"/>
        <end position="265"/>
    </location>
</feature>
<dbReference type="AlphaFoldDB" id="A0A1E1KT01"/>
<evidence type="ECO:0000313" key="2">
    <source>
        <dbReference type="EMBL" id="CZT00074.1"/>
    </source>
</evidence>
<dbReference type="InParanoid" id="A0A1E1KT01"/>
<feature type="region of interest" description="Disordered" evidence="1">
    <location>
        <begin position="157"/>
        <end position="352"/>
    </location>
</feature>
<gene>
    <name evidence="2" type="ORF">RCO7_01787</name>
</gene>
<dbReference type="EMBL" id="FJUW01000018">
    <property type="protein sequence ID" value="CZT00074.1"/>
    <property type="molecule type" value="Genomic_DNA"/>
</dbReference>
<reference evidence="3" key="1">
    <citation type="submission" date="2016-03" db="EMBL/GenBank/DDBJ databases">
        <authorList>
            <person name="Ploux O."/>
        </authorList>
    </citation>
    <scope>NUCLEOTIDE SEQUENCE [LARGE SCALE GENOMIC DNA]</scope>
    <source>
        <strain evidence="3">UK7</strain>
    </source>
</reference>
<feature type="compositionally biased region" description="Basic residues" evidence="1">
    <location>
        <begin position="237"/>
        <end position="247"/>
    </location>
</feature>
<comment type="caution">
    <text evidence="2">The sequence shown here is derived from an EMBL/GenBank/DDBJ whole genome shotgun (WGS) entry which is preliminary data.</text>
</comment>
<evidence type="ECO:0000256" key="1">
    <source>
        <dbReference type="SAM" id="MobiDB-lite"/>
    </source>
</evidence>
<proteinExistence type="predicted"/>
<evidence type="ECO:0000313" key="3">
    <source>
        <dbReference type="Proteomes" id="UP000178129"/>
    </source>
</evidence>
<feature type="region of interest" description="Disordered" evidence="1">
    <location>
        <begin position="523"/>
        <end position="564"/>
    </location>
</feature>
<feature type="compositionally biased region" description="Low complexity" evidence="1">
    <location>
        <begin position="310"/>
        <end position="322"/>
    </location>
</feature>
<dbReference type="Proteomes" id="UP000178129">
    <property type="component" value="Unassembled WGS sequence"/>
</dbReference>
<name>A0A1E1KT01_9HELO</name>
<organism evidence="2 3">
    <name type="scientific">Rhynchosporium graminicola</name>
    <dbReference type="NCBI Taxonomy" id="2792576"/>
    <lineage>
        <taxon>Eukaryota</taxon>
        <taxon>Fungi</taxon>
        <taxon>Dikarya</taxon>
        <taxon>Ascomycota</taxon>
        <taxon>Pezizomycotina</taxon>
        <taxon>Leotiomycetes</taxon>
        <taxon>Helotiales</taxon>
        <taxon>Ploettnerulaceae</taxon>
        <taxon>Rhynchosporium</taxon>
    </lineage>
</organism>
<sequence length="564" mass="61088">MSAPEVATPASASMSLGDLVSPAAFVEEKVPLPFLNVSFPRLHEDGILSVASADRDRKVRAFDLSNKTNLAPQLRPQDGFIPMTLSLHAFLPQLNIRHFAFVHQSFICLFALLKSSVIIPPPASIINLCHHFSIILHSHATWMTEEVAQPVVATPEETTVKKPKKTPAKKGKTVTVEENGENDEVASGDAKVETPVKAKKTPGPKKAAVKKGKTVTENGENDETTSGDAEVETPVKGAKKTRAKKTPVKKENETPKEDAASKEGEDNAEVDQPTTPKAIPKKRGPNKKKADTTPAGAKNEDDDVDMTTPATKGTAKTLASKSSTKKRASASEADGETPTKKSKAAANGTPAKRAVTKFPECWAEFSEEDKIIVTMKQAKSSWKAIEDAWTAITGTKPGDSVLRKRFAKLELVAQDFEDKDTARLVAAKKLVEADFIAIKQKMEKEQAAAIKKLETEKWAMIAEKIKDAGGANYTAVLILEKKYNALEKDGDINTDGDYTGSVAQDEDTVDEKAIDEEVVYEEAVDEDAVDEAMENSSVNDEEAPATNGNGHIEEEEVKAEVMEE</sequence>
<accession>A0A1E1KT01</accession>